<dbReference type="EMBL" id="CM042017">
    <property type="protein sequence ID" value="KAI3690504.1"/>
    <property type="molecule type" value="Genomic_DNA"/>
</dbReference>
<protein>
    <submittedName>
        <fullName evidence="1">Uncharacterized protein</fullName>
    </submittedName>
</protein>
<evidence type="ECO:0000313" key="1">
    <source>
        <dbReference type="EMBL" id="KAI3690504.1"/>
    </source>
</evidence>
<reference evidence="2" key="1">
    <citation type="journal article" date="2022" name="Mol. Ecol. Resour.">
        <title>The genomes of chicory, endive, great burdock and yacon provide insights into Asteraceae palaeo-polyploidization history and plant inulin production.</title>
        <authorList>
            <person name="Fan W."/>
            <person name="Wang S."/>
            <person name="Wang H."/>
            <person name="Wang A."/>
            <person name="Jiang F."/>
            <person name="Liu H."/>
            <person name="Zhao H."/>
            <person name="Xu D."/>
            <person name="Zhang Y."/>
        </authorList>
    </citation>
    <scope>NUCLEOTIDE SEQUENCE [LARGE SCALE GENOMIC DNA]</scope>
    <source>
        <strain evidence="2">cv. Punajuju</strain>
    </source>
</reference>
<sequence length="280" mass="30576">MVNNMAKPGCPTQCGNVTVYYPFGIGKDCYLDVAFEVLCNYTFDPPKLFCGLGDIEIYSISDSELRFANKIAYTCYNKSGVTEASDGWIQLWEGYRTFSQKNKLTVIGCDDFVLMNGNGSGVNFTSSCSGFCSKESDVSSEYCTGIGCCQTSIPKGLRYISPTFKSYANHSGVMSFNPCSFAFLAAEGTFHFGGLKDLSDRNFDVRTKPIVPIVVDWVVGDTLSCLEATACKGNSSCNEVDTGGYRCSCNIGYEGNPYLDPGCQGSFFSYNTKNNPLYVM</sequence>
<gene>
    <name evidence="1" type="ORF">L2E82_48560</name>
</gene>
<proteinExistence type="predicted"/>
<dbReference type="Proteomes" id="UP001055811">
    <property type="component" value="Linkage Group LG09"/>
</dbReference>
<reference evidence="1 2" key="2">
    <citation type="journal article" date="2022" name="Mol. Ecol. Resour.">
        <title>The genomes of chicory, endive, great burdock and yacon provide insights into Asteraceae paleo-polyploidization history and plant inulin production.</title>
        <authorList>
            <person name="Fan W."/>
            <person name="Wang S."/>
            <person name="Wang H."/>
            <person name="Wang A."/>
            <person name="Jiang F."/>
            <person name="Liu H."/>
            <person name="Zhao H."/>
            <person name="Xu D."/>
            <person name="Zhang Y."/>
        </authorList>
    </citation>
    <scope>NUCLEOTIDE SEQUENCE [LARGE SCALE GENOMIC DNA]</scope>
    <source>
        <strain evidence="2">cv. Punajuju</strain>
        <tissue evidence="1">Leaves</tissue>
    </source>
</reference>
<keyword evidence="2" id="KW-1185">Reference proteome</keyword>
<accession>A0ACB8YZW4</accession>
<name>A0ACB8YZW4_CICIN</name>
<evidence type="ECO:0000313" key="2">
    <source>
        <dbReference type="Proteomes" id="UP001055811"/>
    </source>
</evidence>
<organism evidence="1 2">
    <name type="scientific">Cichorium intybus</name>
    <name type="common">Chicory</name>
    <dbReference type="NCBI Taxonomy" id="13427"/>
    <lineage>
        <taxon>Eukaryota</taxon>
        <taxon>Viridiplantae</taxon>
        <taxon>Streptophyta</taxon>
        <taxon>Embryophyta</taxon>
        <taxon>Tracheophyta</taxon>
        <taxon>Spermatophyta</taxon>
        <taxon>Magnoliopsida</taxon>
        <taxon>eudicotyledons</taxon>
        <taxon>Gunneridae</taxon>
        <taxon>Pentapetalae</taxon>
        <taxon>asterids</taxon>
        <taxon>campanulids</taxon>
        <taxon>Asterales</taxon>
        <taxon>Asteraceae</taxon>
        <taxon>Cichorioideae</taxon>
        <taxon>Cichorieae</taxon>
        <taxon>Cichoriinae</taxon>
        <taxon>Cichorium</taxon>
    </lineage>
</organism>
<comment type="caution">
    <text evidence="1">The sequence shown here is derived from an EMBL/GenBank/DDBJ whole genome shotgun (WGS) entry which is preliminary data.</text>
</comment>